<gene>
    <name evidence="2" type="ORF">QO005_002858</name>
</gene>
<keyword evidence="3" id="KW-1185">Reference proteome</keyword>
<protein>
    <submittedName>
        <fullName evidence="2">Pilus assembly protein Flp/PilA</fullName>
    </submittedName>
</protein>
<feature type="transmembrane region" description="Helical" evidence="1">
    <location>
        <begin position="20"/>
        <end position="38"/>
    </location>
</feature>
<dbReference type="Proteomes" id="UP001235269">
    <property type="component" value="Unassembled WGS sequence"/>
</dbReference>
<proteinExistence type="predicted"/>
<dbReference type="InterPro" id="IPR007047">
    <property type="entry name" value="Flp_Fap"/>
</dbReference>
<dbReference type="Pfam" id="PF04964">
    <property type="entry name" value="Flp_Fap"/>
    <property type="match status" value="1"/>
</dbReference>
<name>A0ABU0IH02_9HYPH</name>
<keyword evidence="1" id="KW-1133">Transmembrane helix</keyword>
<keyword evidence="1" id="KW-0812">Transmembrane</keyword>
<dbReference type="RefSeq" id="WP_307158712.1">
    <property type="nucleotide sequence ID" value="NZ_JAUSWH010000009.1"/>
</dbReference>
<reference evidence="2 3" key="1">
    <citation type="submission" date="2023-07" db="EMBL/GenBank/DDBJ databases">
        <title>Genomic Encyclopedia of Type Strains, Phase IV (KMG-IV): sequencing the most valuable type-strain genomes for metagenomic binning, comparative biology and taxonomic classification.</title>
        <authorList>
            <person name="Goeker M."/>
        </authorList>
    </citation>
    <scope>NUCLEOTIDE SEQUENCE [LARGE SCALE GENOMIC DNA]</scope>
    <source>
        <strain evidence="2 3">DSM 100301</strain>
    </source>
</reference>
<evidence type="ECO:0000256" key="1">
    <source>
        <dbReference type="SAM" id="Phobius"/>
    </source>
</evidence>
<sequence>MRKLKTFLAHDQGATAIEYGLIAGLIAVSLIIGLGIYYDAMIKMFEYIVTTVNTALGL</sequence>
<evidence type="ECO:0000313" key="2">
    <source>
        <dbReference type="EMBL" id="MDQ0456516.1"/>
    </source>
</evidence>
<evidence type="ECO:0000313" key="3">
    <source>
        <dbReference type="Proteomes" id="UP001235269"/>
    </source>
</evidence>
<keyword evidence="1" id="KW-0472">Membrane</keyword>
<dbReference type="EMBL" id="JAUSWH010000009">
    <property type="protein sequence ID" value="MDQ0456516.1"/>
    <property type="molecule type" value="Genomic_DNA"/>
</dbReference>
<organism evidence="2 3">
    <name type="scientific">Rhizobium paknamense</name>
    <dbReference type="NCBI Taxonomy" id="1206817"/>
    <lineage>
        <taxon>Bacteria</taxon>
        <taxon>Pseudomonadati</taxon>
        <taxon>Pseudomonadota</taxon>
        <taxon>Alphaproteobacteria</taxon>
        <taxon>Hyphomicrobiales</taxon>
        <taxon>Rhizobiaceae</taxon>
        <taxon>Rhizobium/Agrobacterium group</taxon>
        <taxon>Rhizobium</taxon>
    </lineage>
</organism>
<comment type="caution">
    <text evidence="2">The sequence shown here is derived from an EMBL/GenBank/DDBJ whole genome shotgun (WGS) entry which is preliminary data.</text>
</comment>
<accession>A0ABU0IH02</accession>